<protein>
    <submittedName>
        <fullName evidence="2">SocA family protein</fullName>
    </submittedName>
</protein>
<comment type="caution">
    <text evidence="2">The sequence shown here is derived from an EMBL/GenBank/DDBJ whole genome shotgun (WGS) entry which is preliminary data.</text>
</comment>
<keyword evidence="3" id="KW-1185">Reference proteome</keyword>
<proteinExistence type="predicted"/>
<dbReference type="Pfam" id="PF13274">
    <property type="entry name" value="SocA_Panacea"/>
    <property type="match status" value="1"/>
</dbReference>
<dbReference type="InterPro" id="IPR025272">
    <property type="entry name" value="SocA_Panacea"/>
</dbReference>
<gene>
    <name evidence="2" type="ORF">JET18_01435</name>
</gene>
<evidence type="ECO:0000313" key="3">
    <source>
        <dbReference type="Proteomes" id="UP000661696"/>
    </source>
</evidence>
<name>A0ABS1QC58_9FLAO</name>
<sequence>MKNLENLIRYILLHYPNLVELSKPRLVKLIYLIDWRYTIENGEQYTNIKWIYNHYGPYVNDIIDLMRKNPMIFQVESYKNSYEGITDKFSLVDKSKVLIDEKVKKIADRFIDFTYSLKWTDFINLVYSSYPIKNNLKYSSLDLVKLAKDFNDSL</sequence>
<feature type="domain" description="Antitoxin SocA-like Panacea" evidence="1">
    <location>
        <begin position="26"/>
        <end position="128"/>
    </location>
</feature>
<evidence type="ECO:0000259" key="1">
    <source>
        <dbReference type="Pfam" id="PF13274"/>
    </source>
</evidence>
<evidence type="ECO:0000313" key="2">
    <source>
        <dbReference type="EMBL" id="MBL1219478.1"/>
    </source>
</evidence>
<dbReference type="RefSeq" id="WP_202088725.1">
    <property type="nucleotide sequence ID" value="NZ_JAELVM010000001.1"/>
</dbReference>
<dbReference type="Proteomes" id="UP000661696">
    <property type="component" value="Unassembled WGS sequence"/>
</dbReference>
<reference evidence="2 3" key="1">
    <citation type="submission" date="2020-12" db="EMBL/GenBank/DDBJ databases">
        <title>Chryseobacterium endoalhailicus sp. nov., isolated from seed of leguminous plant.</title>
        <authorList>
            <person name="Zhang X."/>
        </authorList>
    </citation>
    <scope>NUCLEOTIDE SEQUENCE [LARGE SCALE GENOMIC DNA]</scope>
    <source>
        <strain evidence="2 3">L7</strain>
    </source>
</reference>
<dbReference type="EMBL" id="JAELVM010000001">
    <property type="protein sequence ID" value="MBL1219478.1"/>
    <property type="molecule type" value="Genomic_DNA"/>
</dbReference>
<organism evidence="2 3">
    <name type="scientific">Chryseobacterium endalhagicum</name>
    <dbReference type="NCBI Taxonomy" id="2797638"/>
    <lineage>
        <taxon>Bacteria</taxon>
        <taxon>Pseudomonadati</taxon>
        <taxon>Bacteroidota</taxon>
        <taxon>Flavobacteriia</taxon>
        <taxon>Flavobacteriales</taxon>
        <taxon>Weeksellaceae</taxon>
        <taxon>Chryseobacterium group</taxon>
        <taxon>Chryseobacterium</taxon>
    </lineage>
</organism>
<accession>A0ABS1QC58</accession>